<name>A0AAW5CEP1_9BACT</name>
<dbReference type="Proteomes" id="UP001199750">
    <property type="component" value="Unassembled WGS sequence"/>
</dbReference>
<sequence length="85" mass="9827">MTDGYGWDGGARYQGLMGLARVGVELSGNIISNYRTFECERSERTYNFDYVKRKRMDRRLMTIDVRDVDGRGMMSTKTAIDHPHT</sequence>
<reference evidence="1" key="1">
    <citation type="submission" date="2022-01" db="EMBL/GenBank/DDBJ databases">
        <title>Collection of gut derived symbiotic bacterial strains cultured from healthy donors.</title>
        <authorList>
            <person name="Lin H."/>
            <person name="Kohout C."/>
            <person name="Waligurski E."/>
            <person name="Pamer E.G."/>
        </authorList>
    </citation>
    <scope>NUCLEOTIDE SEQUENCE</scope>
    <source>
        <strain evidence="1">DFI.1.149</strain>
    </source>
</reference>
<dbReference type="AlphaFoldDB" id="A0AAW5CEP1"/>
<comment type="caution">
    <text evidence="1">The sequence shown here is derived from an EMBL/GenBank/DDBJ whole genome shotgun (WGS) entry which is preliminary data.</text>
</comment>
<gene>
    <name evidence="1" type="ORF">L0P03_10220</name>
</gene>
<dbReference type="RefSeq" id="WP_217773858.1">
    <property type="nucleotide sequence ID" value="NZ_JAHONY010000002.1"/>
</dbReference>
<accession>A0AAW5CEP1</accession>
<evidence type="ECO:0000313" key="2">
    <source>
        <dbReference type="Proteomes" id="UP001199750"/>
    </source>
</evidence>
<proteinExistence type="predicted"/>
<protein>
    <submittedName>
        <fullName evidence="1">Uncharacterized protein</fullName>
    </submittedName>
</protein>
<dbReference type="EMBL" id="JAKNDN010000018">
    <property type="protein sequence ID" value="MCG4960220.1"/>
    <property type="molecule type" value="Genomic_DNA"/>
</dbReference>
<evidence type="ECO:0000313" key="1">
    <source>
        <dbReference type="EMBL" id="MCG4960220.1"/>
    </source>
</evidence>
<organism evidence="1 2">
    <name type="scientific">Odoribacter splanchnicus</name>
    <dbReference type="NCBI Taxonomy" id="28118"/>
    <lineage>
        <taxon>Bacteria</taxon>
        <taxon>Pseudomonadati</taxon>
        <taxon>Bacteroidota</taxon>
        <taxon>Bacteroidia</taxon>
        <taxon>Bacteroidales</taxon>
        <taxon>Odoribacteraceae</taxon>
        <taxon>Odoribacter</taxon>
    </lineage>
</organism>